<comment type="caution">
    <text evidence="1">The sequence shown here is derived from an EMBL/GenBank/DDBJ whole genome shotgun (WGS) entry which is preliminary data.</text>
</comment>
<sequence>MKQEACRKDVERAFGVLQARFAIIAGPSRFWATNVLQDIMRTCIIMHNMIIEDERDLSVPIGQARKHQFDVEVALDENERFDEFLKRNKDIKDKDAHYALRNALIDHIWDEYTNGDD</sequence>
<dbReference type="PANTHER" id="PTHR47150:SF7">
    <property type="entry name" value="NUCLEASE"/>
    <property type="match status" value="1"/>
</dbReference>
<evidence type="ECO:0008006" key="3">
    <source>
        <dbReference type="Google" id="ProtNLM"/>
    </source>
</evidence>
<protein>
    <recommendedName>
        <fullName evidence="3">Nuclease HARBI1</fullName>
    </recommendedName>
</protein>
<evidence type="ECO:0000313" key="2">
    <source>
        <dbReference type="Proteomes" id="UP001417504"/>
    </source>
</evidence>
<accession>A0AAP0J7V4</accession>
<name>A0AAP0J7V4_9MAGN</name>
<keyword evidence="2" id="KW-1185">Reference proteome</keyword>
<dbReference type="Proteomes" id="UP001417504">
    <property type="component" value="Unassembled WGS sequence"/>
</dbReference>
<reference evidence="1 2" key="1">
    <citation type="submission" date="2024-01" db="EMBL/GenBank/DDBJ databases">
        <title>Genome assemblies of Stephania.</title>
        <authorList>
            <person name="Yang L."/>
        </authorList>
    </citation>
    <scope>NUCLEOTIDE SEQUENCE [LARGE SCALE GENOMIC DNA]</scope>
    <source>
        <strain evidence="1">QJT</strain>
        <tissue evidence="1">Leaf</tissue>
    </source>
</reference>
<organism evidence="1 2">
    <name type="scientific">Stephania japonica</name>
    <dbReference type="NCBI Taxonomy" id="461633"/>
    <lineage>
        <taxon>Eukaryota</taxon>
        <taxon>Viridiplantae</taxon>
        <taxon>Streptophyta</taxon>
        <taxon>Embryophyta</taxon>
        <taxon>Tracheophyta</taxon>
        <taxon>Spermatophyta</taxon>
        <taxon>Magnoliopsida</taxon>
        <taxon>Ranunculales</taxon>
        <taxon>Menispermaceae</taxon>
        <taxon>Menispermoideae</taxon>
        <taxon>Cissampelideae</taxon>
        <taxon>Stephania</taxon>
    </lineage>
</organism>
<dbReference type="AlphaFoldDB" id="A0AAP0J7V4"/>
<dbReference type="InterPro" id="IPR006912">
    <property type="entry name" value="Harbinger_derived_prot"/>
</dbReference>
<dbReference type="Pfam" id="PF04827">
    <property type="entry name" value="Plant_tran"/>
    <property type="match status" value="1"/>
</dbReference>
<dbReference type="PANTHER" id="PTHR47150">
    <property type="entry name" value="OS12G0169200 PROTEIN"/>
    <property type="match status" value="1"/>
</dbReference>
<proteinExistence type="predicted"/>
<evidence type="ECO:0000313" key="1">
    <source>
        <dbReference type="EMBL" id="KAK9129149.1"/>
    </source>
</evidence>
<gene>
    <name evidence="1" type="ORF">Sjap_009636</name>
</gene>
<dbReference type="EMBL" id="JBBNAE010000004">
    <property type="protein sequence ID" value="KAK9129149.1"/>
    <property type="molecule type" value="Genomic_DNA"/>
</dbReference>